<feature type="domain" description="Lipoxygenase" evidence="9">
    <location>
        <begin position="238"/>
        <end position="716"/>
    </location>
</feature>
<evidence type="ECO:0000256" key="5">
    <source>
        <dbReference type="ARBA" id="ARBA00022723"/>
    </source>
</evidence>
<name>A0AAJ0BP96_9PEZI</name>
<reference evidence="10" key="1">
    <citation type="submission" date="2023-06" db="EMBL/GenBank/DDBJ databases">
        <title>Genome-scale phylogeny and comparative genomics of the fungal order Sordariales.</title>
        <authorList>
            <consortium name="Lawrence Berkeley National Laboratory"/>
            <person name="Hensen N."/>
            <person name="Bonometti L."/>
            <person name="Westerberg I."/>
            <person name="Brannstrom I.O."/>
            <person name="Guillou S."/>
            <person name="Cros-Aarteil S."/>
            <person name="Calhoun S."/>
            <person name="Haridas S."/>
            <person name="Kuo A."/>
            <person name="Mondo S."/>
            <person name="Pangilinan J."/>
            <person name="Riley R."/>
            <person name="Labutti K."/>
            <person name="Andreopoulos B."/>
            <person name="Lipzen A."/>
            <person name="Chen C."/>
            <person name="Yanf M."/>
            <person name="Daum C."/>
            <person name="Ng V."/>
            <person name="Clum A."/>
            <person name="Steindorff A."/>
            <person name="Ohm R."/>
            <person name="Martin F."/>
            <person name="Silar P."/>
            <person name="Natvig D."/>
            <person name="Lalanne C."/>
            <person name="Gautier V."/>
            <person name="Ament-Velasquez S.L."/>
            <person name="Kruys A."/>
            <person name="Hutchinson M.I."/>
            <person name="Powell A.J."/>
            <person name="Barry K."/>
            <person name="Miller A.N."/>
            <person name="Grigoriev I.V."/>
            <person name="Debuchy R."/>
            <person name="Gladieux P."/>
            <person name="Thoren M.H."/>
            <person name="Johannesson H."/>
        </authorList>
    </citation>
    <scope>NUCLEOTIDE SEQUENCE</scope>
    <source>
        <strain evidence="10">8032-3</strain>
    </source>
</reference>
<dbReference type="Gene3D" id="1.20.245.10">
    <property type="entry name" value="Lipoxygenase-1, Domain 5"/>
    <property type="match status" value="1"/>
</dbReference>
<dbReference type="EMBL" id="MU839045">
    <property type="protein sequence ID" value="KAK1761963.1"/>
    <property type="molecule type" value="Genomic_DNA"/>
</dbReference>
<evidence type="ECO:0000313" key="10">
    <source>
        <dbReference type="EMBL" id="KAK1761963.1"/>
    </source>
</evidence>
<dbReference type="GO" id="GO:0046872">
    <property type="term" value="F:metal ion binding"/>
    <property type="evidence" value="ECO:0007669"/>
    <property type="project" value="UniProtKB-KW"/>
</dbReference>
<dbReference type="InterPro" id="IPR013819">
    <property type="entry name" value="LipOase_C"/>
</dbReference>
<dbReference type="Pfam" id="PF00305">
    <property type="entry name" value="Lipoxygenase"/>
    <property type="match status" value="1"/>
</dbReference>
<evidence type="ECO:0000256" key="8">
    <source>
        <dbReference type="ARBA" id="ARBA00023211"/>
    </source>
</evidence>
<keyword evidence="6" id="KW-0223">Dioxygenase</keyword>
<dbReference type="EC" id="1.13.11.45" evidence="3"/>
<dbReference type="PROSITE" id="PS51393">
    <property type="entry name" value="LIPOXYGENASE_3"/>
    <property type="match status" value="1"/>
</dbReference>
<dbReference type="SUPFAM" id="SSF48484">
    <property type="entry name" value="Lipoxigenase"/>
    <property type="match status" value="1"/>
</dbReference>
<dbReference type="InterPro" id="IPR000907">
    <property type="entry name" value="LipOase"/>
</dbReference>
<keyword evidence="11" id="KW-1185">Reference proteome</keyword>
<evidence type="ECO:0000256" key="2">
    <source>
        <dbReference type="ARBA" id="ARBA00001936"/>
    </source>
</evidence>
<evidence type="ECO:0000256" key="1">
    <source>
        <dbReference type="ARBA" id="ARBA00000366"/>
    </source>
</evidence>
<comment type="catalytic activity">
    <reaction evidence="1">
        <text>(9Z,12Z)-octadecadienoate + O2 = (11S)-hydroperoxy-(9Z,12Z)-octadecadienoate</text>
        <dbReference type="Rhea" id="RHEA:18993"/>
        <dbReference type="ChEBI" id="CHEBI:15379"/>
        <dbReference type="ChEBI" id="CHEBI:30245"/>
        <dbReference type="ChEBI" id="CHEBI:57467"/>
        <dbReference type="EC" id="1.13.11.45"/>
    </reaction>
</comment>
<dbReference type="RefSeq" id="XP_060278176.1">
    <property type="nucleotide sequence ID" value="XM_060423370.1"/>
</dbReference>
<evidence type="ECO:0000256" key="3">
    <source>
        <dbReference type="ARBA" id="ARBA00013178"/>
    </source>
</evidence>
<dbReference type="InterPro" id="IPR036226">
    <property type="entry name" value="LipOase_C_sf"/>
</dbReference>
<sequence>MANHLLPTPPASIPCSSLDSILEHEPEKEFLSKLPLSVRDAILPSYDTGVFSNELVDLKLYSKIDPEDSTKAVDAGGNITEGTYAGTQVALTQVYSQIEQSFATYFDVLAVEPTLPRYTSLEEKRQAFKFTPYPTLPDGKPAQYPPALAHIPAEDDVAQWKIFNVLGLAQAQVMLQKVTPDEFLGRTREWILSKARAVVGGCPQQGLTIDDVVDYNQHHRKSAVDIARGKNLGHLEDWYSDRRFADQQFSGTNPTTIRLVSDSFLGEFVAAARAGGYDKWADVLTEADPKSLFMQDCSYFREAAGVPDPAGELHNKQPGSNDNWTCCAVSLFRLHEDGKLHPVAICIDYKGSMDKSVTIFNQRMLPTDSTAGEKEDWPWRYAKTCAQVSDWIRHELAVHLTESHLVEEAIIVATNRTIPMEHIVYKILSPHWYKTLSLNAAARASLVPQVIVELIGLTPDQAYSFIRHSFDNFDFQARYVPTDLHGRGFPADEESLEHPRYRNYPYAKNMLLIWNVLRTYVESMLEPHYPDDAAVARDRHIQAWSAEVQTSGHVKTFPTITTRAHLADAITMCIHVASPFHTAVNYLQNFYQSFVPAKPPMLCSPLPTSLTRLLSLAEPDLAAALPLGRQREWLLAAQIPWLLSFRVESDRTLLNYALSQYRVCRVGGRDARASEAFYRALCGLARRFYYNSVAQDEGAVPYMVLDPGQTAVSILI</sequence>
<evidence type="ECO:0000256" key="7">
    <source>
        <dbReference type="ARBA" id="ARBA00023002"/>
    </source>
</evidence>
<dbReference type="GO" id="GO:0034440">
    <property type="term" value="P:lipid oxidation"/>
    <property type="evidence" value="ECO:0007669"/>
    <property type="project" value="InterPro"/>
</dbReference>
<comment type="cofactor">
    <cofactor evidence="2">
        <name>Mn(2+)</name>
        <dbReference type="ChEBI" id="CHEBI:29035"/>
    </cofactor>
</comment>
<accession>A0AAJ0BP96</accession>
<evidence type="ECO:0000313" key="11">
    <source>
        <dbReference type="Proteomes" id="UP001244011"/>
    </source>
</evidence>
<dbReference type="Proteomes" id="UP001244011">
    <property type="component" value="Unassembled WGS sequence"/>
</dbReference>
<keyword evidence="7" id="KW-0560">Oxidoreductase</keyword>
<keyword evidence="8" id="KW-0464">Manganese</keyword>
<dbReference type="AlphaFoldDB" id="A0AAJ0BP96"/>
<gene>
    <name evidence="10" type="ORF">QBC33DRAFT_294702</name>
</gene>
<evidence type="ECO:0000256" key="4">
    <source>
        <dbReference type="ARBA" id="ARBA00021175"/>
    </source>
</evidence>
<evidence type="ECO:0000259" key="9">
    <source>
        <dbReference type="PROSITE" id="PS51393"/>
    </source>
</evidence>
<proteinExistence type="predicted"/>
<protein>
    <recommendedName>
        <fullName evidence="4">Manganese lipoxygenase</fullName>
        <ecNumber evidence="3">1.13.11.45</ecNumber>
    </recommendedName>
</protein>
<dbReference type="GO" id="GO:0043651">
    <property type="term" value="P:linoleic acid metabolic process"/>
    <property type="evidence" value="ECO:0007669"/>
    <property type="project" value="UniProtKB-ARBA"/>
</dbReference>
<dbReference type="Gene3D" id="3.10.450.60">
    <property type="match status" value="1"/>
</dbReference>
<dbReference type="GO" id="GO:0050584">
    <property type="term" value="F:linoleate 11-lipoxygenase activity"/>
    <property type="evidence" value="ECO:0007669"/>
    <property type="project" value="UniProtKB-EC"/>
</dbReference>
<evidence type="ECO:0000256" key="6">
    <source>
        <dbReference type="ARBA" id="ARBA00022964"/>
    </source>
</evidence>
<organism evidence="10 11">
    <name type="scientific">Phialemonium atrogriseum</name>
    <dbReference type="NCBI Taxonomy" id="1093897"/>
    <lineage>
        <taxon>Eukaryota</taxon>
        <taxon>Fungi</taxon>
        <taxon>Dikarya</taxon>
        <taxon>Ascomycota</taxon>
        <taxon>Pezizomycotina</taxon>
        <taxon>Sordariomycetes</taxon>
        <taxon>Sordariomycetidae</taxon>
        <taxon>Cephalothecales</taxon>
        <taxon>Cephalothecaceae</taxon>
        <taxon>Phialemonium</taxon>
    </lineage>
</organism>
<comment type="caution">
    <text evidence="10">The sequence shown here is derived from an EMBL/GenBank/DDBJ whole genome shotgun (WGS) entry which is preliminary data.</text>
</comment>
<keyword evidence="5" id="KW-0479">Metal-binding</keyword>
<dbReference type="GeneID" id="85306557"/>
<dbReference type="PANTHER" id="PTHR11771">
    <property type="entry name" value="LIPOXYGENASE"/>
    <property type="match status" value="1"/>
</dbReference>